<dbReference type="EMBL" id="PKPP01004112">
    <property type="protein sequence ID" value="PWA66017.1"/>
    <property type="molecule type" value="Genomic_DNA"/>
</dbReference>
<evidence type="ECO:0000313" key="3">
    <source>
        <dbReference type="Proteomes" id="UP000245207"/>
    </source>
</evidence>
<dbReference type="CDD" id="cd22744">
    <property type="entry name" value="OTU"/>
    <property type="match status" value="1"/>
</dbReference>
<sequence>MCEHIVFRNCTLAESVAITCNPRQLSSLLQKVQKIVLNTQPSSLLHIPCPIPLSEVLSKILLSIDEMSDTTTENYEELRIFLEDYPRVLRYIHESWLDKYKTRFVSASIDQSLNFGNRTSNRVESQHAKLKKYLESARINLDKFVGCIDKIVKSQLTAIRASFGKSEISRYHHHNKPCFDLLRGFVSNEALELMVKEIDRLNEFQLDSSTCGCQLYNSCGLPCACRLSLYMTSGECIPLDSIDIFWRTLDLSPVTSLQSDNICCDAELNHVKEHFNNQTDAGKRRGRTHNLIPDLNEEPPASEDLFKNLSRQIPKVFHPYISNTSLQDVELDGNCGFRSVALGLGLTEDDWPIIRSDLVLHLESHQEQYRWIFGTIGYNQIYRIVRSAGAWMEMPNTGLVIASTYNKVLVSLSNDGGSTTSFPLWSSPPQSDSNEIIVIAHVHGNHYIRVALRVVFLYQ</sequence>
<dbReference type="PANTHER" id="PTHR31569">
    <property type="entry name" value="SWIM-TYPE DOMAIN-CONTAINING PROTEIN"/>
    <property type="match status" value="1"/>
</dbReference>
<gene>
    <name evidence="2" type="ORF">CTI12_AA331920</name>
</gene>
<dbReference type="Gene3D" id="3.90.70.80">
    <property type="match status" value="1"/>
</dbReference>
<organism evidence="2 3">
    <name type="scientific">Artemisia annua</name>
    <name type="common">Sweet wormwood</name>
    <dbReference type="NCBI Taxonomy" id="35608"/>
    <lineage>
        <taxon>Eukaryota</taxon>
        <taxon>Viridiplantae</taxon>
        <taxon>Streptophyta</taxon>
        <taxon>Embryophyta</taxon>
        <taxon>Tracheophyta</taxon>
        <taxon>Spermatophyta</taxon>
        <taxon>Magnoliopsida</taxon>
        <taxon>eudicotyledons</taxon>
        <taxon>Gunneridae</taxon>
        <taxon>Pentapetalae</taxon>
        <taxon>asterids</taxon>
        <taxon>campanulids</taxon>
        <taxon>Asterales</taxon>
        <taxon>Asteraceae</taxon>
        <taxon>Asteroideae</taxon>
        <taxon>Anthemideae</taxon>
        <taxon>Artemisiinae</taxon>
        <taxon>Artemisia</taxon>
    </lineage>
</organism>
<accession>A0A2U1MXQ8</accession>
<name>A0A2U1MXQ8_ARTAN</name>
<dbReference type="OrthoDB" id="1582947at2759"/>
<evidence type="ECO:0000313" key="2">
    <source>
        <dbReference type="EMBL" id="PWA66017.1"/>
    </source>
</evidence>
<comment type="caution">
    <text evidence="2">The sequence shown here is derived from an EMBL/GenBank/DDBJ whole genome shotgun (WGS) entry which is preliminary data.</text>
</comment>
<dbReference type="PANTHER" id="PTHR31569:SF4">
    <property type="entry name" value="SWIM-TYPE DOMAIN-CONTAINING PROTEIN"/>
    <property type="match status" value="1"/>
</dbReference>
<dbReference type="STRING" id="35608.A0A2U1MXQ8"/>
<reference evidence="2 3" key="1">
    <citation type="journal article" date="2018" name="Mol. Plant">
        <title>The genome of Artemisia annua provides insight into the evolution of Asteraceae family and artemisinin biosynthesis.</title>
        <authorList>
            <person name="Shen Q."/>
            <person name="Zhang L."/>
            <person name="Liao Z."/>
            <person name="Wang S."/>
            <person name="Yan T."/>
            <person name="Shi P."/>
            <person name="Liu M."/>
            <person name="Fu X."/>
            <person name="Pan Q."/>
            <person name="Wang Y."/>
            <person name="Lv Z."/>
            <person name="Lu X."/>
            <person name="Zhang F."/>
            <person name="Jiang W."/>
            <person name="Ma Y."/>
            <person name="Chen M."/>
            <person name="Hao X."/>
            <person name="Li L."/>
            <person name="Tang Y."/>
            <person name="Lv G."/>
            <person name="Zhou Y."/>
            <person name="Sun X."/>
            <person name="Brodelius P.E."/>
            <person name="Rose J.K.C."/>
            <person name="Tang K."/>
        </authorList>
    </citation>
    <scope>NUCLEOTIDE SEQUENCE [LARGE SCALE GENOMIC DNA]</scope>
    <source>
        <strain evidence="3">cv. Huhao1</strain>
        <tissue evidence="2">Leaf</tissue>
    </source>
</reference>
<proteinExistence type="predicted"/>
<dbReference type="Proteomes" id="UP000245207">
    <property type="component" value="Unassembled WGS sequence"/>
</dbReference>
<evidence type="ECO:0000259" key="1">
    <source>
        <dbReference type="PROSITE" id="PS50802"/>
    </source>
</evidence>
<keyword evidence="3" id="KW-1185">Reference proteome</keyword>
<dbReference type="InterPro" id="IPR003323">
    <property type="entry name" value="OTU_dom"/>
</dbReference>
<feature type="domain" description="OTU" evidence="1">
    <location>
        <begin position="324"/>
        <end position="453"/>
    </location>
</feature>
<protein>
    <recommendedName>
        <fullName evidence="1">OTU domain-containing protein</fullName>
    </recommendedName>
</protein>
<dbReference type="AlphaFoldDB" id="A0A2U1MXQ8"/>
<dbReference type="PROSITE" id="PS50802">
    <property type="entry name" value="OTU"/>
    <property type="match status" value="1"/>
</dbReference>
<dbReference type="InterPro" id="IPR052579">
    <property type="entry name" value="Zinc_finger_SWIM"/>
</dbReference>